<name>A0A0H3NXR7_YERE1</name>
<evidence type="ECO:0000256" key="1">
    <source>
        <dbReference type="ARBA" id="ARBA00023277"/>
    </source>
</evidence>
<dbReference type="KEGG" id="yey:Y11_30891"/>
<dbReference type="GO" id="GO:0004396">
    <property type="term" value="F:hexokinase activity"/>
    <property type="evidence" value="ECO:0007669"/>
    <property type="project" value="TreeGrafter"/>
</dbReference>
<keyword evidence="2" id="KW-0418">Kinase</keyword>
<dbReference type="InterPro" id="IPR000600">
    <property type="entry name" value="ROK"/>
</dbReference>
<keyword evidence="2" id="KW-0808">Transferase</keyword>
<dbReference type="PATRIC" id="fig|930944.6.peg.3076"/>
<evidence type="ECO:0000313" key="3">
    <source>
        <dbReference type="Proteomes" id="UP000008084"/>
    </source>
</evidence>
<dbReference type="RefSeq" id="WP_005165286.1">
    <property type="nucleotide sequence ID" value="NC_017564.1"/>
</dbReference>
<dbReference type="Proteomes" id="UP000008084">
    <property type="component" value="Chromosome"/>
</dbReference>
<dbReference type="PANTHER" id="PTHR18964:SF174">
    <property type="entry name" value="D-ALLOSE KINASE-RELATED"/>
    <property type="match status" value="1"/>
</dbReference>
<evidence type="ECO:0000313" key="2">
    <source>
        <dbReference type="EMBL" id="CBY29441.1"/>
    </source>
</evidence>
<organism evidence="2 3">
    <name type="scientific">Yersinia enterocolitica subsp. palearctica serotype O:3 (strain DSM 13030 / CIP 106945 / Y11)</name>
    <dbReference type="NCBI Taxonomy" id="930944"/>
    <lineage>
        <taxon>Bacteria</taxon>
        <taxon>Pseudomonadati</taxon>
        <taxon>Pseudomonadota</taxon>
        <taxon>Gammaproteobacteria</taxon>
        <taxon>Enterobacterales</taxon>
        <taxon>Yersiniaceae</taxon>
        <taxon>Yersinia</taxon>
    </lineage>
</organism>
<gene>
    <name evidence="2" type="ordered locus">Y11_30891</name>
</gene>
<dbReference type="AlphaFoldDB" id="A0A0H3NXR7"/>
<reference evidence="2 3" key="1">
    <citation type="journal article" date="2011" name="J. Bacteriol.">
        <title>Complete genome sequence of Yersinia enterocolitica subsp. palearctica serogroup O:3.</title>
        <authorList>
            <person name="Batzilla J."/>
            <person name="Hoper D."/>
            <person name="Antonenka U."/>
            <person name="Heesemann J."/>
            <person name="Rakin A."/>
        </authorList>
    </citation>
    <scope>NUCLEOTIDE SEQUENCE [LARGE SCALE GENOMIC DNA]</scope>
    <source>
        <strain evidence="3">DSM 13030 / CIP 106945 / Y11</strain>
    </source>
</reference>
<accession>A0A0H3NXR7</accession>
<sequence>MFHLGLDIGGTKIEAVLLDSHGEIQLRERRPTRKESYQSFMDNLLFFINEIKNKTSGKFTLGIGLPGTIDPMSGLIKNCNCLVLNGQDLTGDLTQYLKQPVFLANDADCFTLSEAVDGAGSGYNTVFGVIVGTGCGGGIVVNKKLLSGPNAITGEWGHNPLPGFMTEQDGIAQQCYCGQKNCVESFISGTGFAHRFNQQWRTQLSAEDIIAAAREKKPRALAHYHHFIDAFARSLAAVINTLDPHAIVIGGGLSNAASLYDDLPSVIKKYIFSSDCRTTILKAKFGDSSGVRGAAWLPILQINKQI</sequence>
<dbReference type="PANTHER" id="PTHR18964">
    <property type="entry name" value="ROK (REPRESSOR, ORF, KINASE) FAMILY"/>
    <property type="match status" value="1"/>
</dbReference>
<dbReference type="CDD" id="cd24066">
    <property type="entry name" value="ASKHA_NBD_ROK_EcFRK-like"/>
    <property type="match status" value="1"/>
</dbReference>
<dbReference type="PROSITE" id="PS01125">
    <property type="entry name" value="ROK"/>
    <property type="match status" value="1"/>
</dbReference>
<protein>
    <submittedName>
        <fullName evidence="2">Rok family Glucokinase with ambiguous substrate specificity</fullName>
    </submittedName>
</protein>
<dbReference type="EMBL" id="FR729477">
    <property type="protein sequence ID" value="CBY29441.1"/>
    <property type="molecule type" value="Genomic_DNA"/>
</dbReference>
<proteinExistence type="predicted"/>
<dbReference type="GeneID" id="31411046"/>
<dbReference type="InterPro" id="IPR049874">
    <property type="entry name" value="ROK_cs"/>
</dbReference>
<keyword evidence="1" id="KW-0119">Carbohydrate metabolism</keyword>
<dbReference type="InterPro" id="IPR043129">
    <property type="entry name" value="ATPase_NBD"/>
</dbReference>
<dbReference type="SUPFAM" id="SSF53067">
    <property type="entry name" value="Actin-like ATPase domain"/>
    <property type="match status" value="1"/>
</dbReference>
<dbReference type="HOGENOM" id="CLU_036604_0_3_6"/>
<dbReference type="Pfam" id="PF00480">
    <property type="entry name" value="ROK"/>
    <property type="match status" value="1"/>
</dbReference>
<dbReference type="Gene3D" id="3.30.420.40">
    <property type="match status" value="2"/>
</dbReference>